<gene>
    <name evidence="1" type="ORF">OPT61_g1069</name>
</gene>
<accession>A0ACC2IRK3</accession>
<name>A0ACC2IRK3_9PLEO</name>
<evidence type="ECO:0000313" key="1">
    <source>
        <dbReference type="EMBL" id="KAJ8117826.1"/>
    </source>
</evidence>
<dbReference type="EMBL" id="JAPHNI010000040">
    <property type="protein sequence ID" value="KAJ8117826.1"/>
    <property type="molecule type" value="Genomic_DNA"/>
</dbReference>
<keyword evidence="2" id="KW-1185">Reference proteome</keyword>
<organism evidence="1 2">
    <name type="scientific">Boeremia exigua</name>
    <dbReference type="NCBI Taxonomy" id="749465"/>
    <lineage>
        <taxon>Eukaryota</taxon>
        <taxon>Fungi</taxon>
        <taxon>Dikarya</taxon>
        <taxon>Ascomycota</taxon>
        <taxon>Pezizomycotina</taxon>
        <taxon>Dothideomycetes</taxon>
        <taxon>Pleosporomycetidae</taxon>
        <taxon>Pleosporales</taxon>
        <taxon>Pleosporineae</taxon>
        <taxon>Didymellaceae</taxon>
        <taxon>Boeremia</taxon>
    </lineage>
</organism>
<reference evidence="1" key="1">
    <citation type="submission" date="2022-11" db="EMBL/GenBank/DDBJ databases">
        <title>Genome Sequence of Boeremia exigua.</title>
        <authorList>
            <person name="Buettner E."/>
        </authorList>
    </citation>
    <scope>NUCLEOTIDE SEQUENCE</scope>
    <source>
        <strain evidence="1">CU02</strain>
    </source>
</reference>
<evidence type="ECO:0000313" key="2">
    <source>
        <dbReference type="Proteomes" id="UP001153331"/>
    </source>
</evidence>
<proteinExistence type="predicted"/>
<protein>
    <submittedName>
        <fullName evidence="1">Uncharacterized protein</fullName>
    </submittedName>
</protein>
<dbReference type="Proteomes" id="UP001153331">
    <property type="component" value="Unassembled WGS sequence"/>
</dbReference>
<sequence length="1092" mass="121366">MIPCGRCRTSGTACTYDSGPSCVQNSAVQGLQVASSVLVKNRKEGQPCHLRFLLDFTKPSGFCPSAAIAAEAPGIGVVGESAYTADDAAQDKSPCDSGDFFSLFLGAPCLLHNHGGVTDSPAPSSGPSVNLQDSPLLGSHVKAIIDLLSTYQALEHNRDTHAAFDLGLASVLFTNANVQRFVWGFFHYFHDQFPILHRPTFDVQAVSTPLLLIVVLFGSMSFSPSDMSVLSRKFFDVAEACVFKRLAAMPKLRQSDNSSFNDTELELFQACLLTLMVQNNNNDISTRRRLRLLRIPYLVAAVRASGLFAYNRLCRLEDGQQWAWHNFISDEKRIRVAAWTYMTDCTLALFFNSPPQIAISEMTGGFPCGEVLFEARSESDFHQLNWMQASGQLPNTLPKLLTDFFLRPIPAPDLQADVTITAANMLIVICALLSLTMTLRMNLLASDNVETLLRATYRWKSLWDSFYLDGDNQEVQHKGFERHALEYWWLARVLLKAIQSGDRSCQSNLEPHEGSTTVALHGASLHVGQSRNEDAKPRGRSVLAPLVFGESQPWTVGRFPAAGRRGSLSILVYSVGLRRDHDYSENVKLDQRNQYVTAVDRCGEIRTFARDLSALGRLAFPTIKALESSPSSVRHLQNPTTMDSSMNGNSKVTAVHQSGVYCCLPTYPSIQGRTAIVAGATGISGWNTIRSLLDSPDRWSKIYAISRSPPEQKLMDLLSPEQQSRIHHLAIDFSCTPEKISKSLNVVREPRTYVFFYAYLQPKTESSEKVWTNTQKLVEVNAALFASFLKALEIAKIVPERILLQTGGKNYGLQYGRIPQPCIESDPQPRHLEPNFYYPQEDALFDYCKRHPETSWNVIRPFAVLGSALKAQMSGLYLFCVYSAVQAHKKETLQFPGDWVTWQGSAPSSTARLTGYLSEWAVLHDSCRNQSFNAVDTNALTFERLFAELARWYGNEKGAAGPTEDLSKFETSELKGGKHSPLGHGPPVLRASSFKMLDWAQEQCNKDAWREIMEASKGAITTNPFEDDVVKEIFQLLDIYFSIVVTVSMSKARRQGWTGFVDTIEAAFESATEMVSMGLLPPLTVASARPMI</sequence>
<comment type="caution">
    <text evidence="1">The sequence shown here is derived from an EMBL/GenBank/DDBJ whole genome shotgun (WGS) entry which is preliminary data.</text>
</comment>